<protein>
    <submittedName>
        <fullName evidence="1">Uncharacterized protein</fullName>
    </submittedName>
</protein>
<dbReference type="AlphaFoldDB" id="A0A7H0H1W7"/>
<dbReference type="EMBL" id="CP060788">
    <property type="protein sequence ID" value="QNP54533.1"/>
    <property type="molecule type" value="Genomic_DNA"/>
</dbReference>
<name>A0A7H0H1W7_9BACT</name>
<accession>A0A7H0H1W7</accession>
<keyword evidence="1" id="KW-0614">Plasmid</keyword>
<evidence type="ECO:0000313" key="2">
    <source>
        <dbReference type="Proteomes" id="UP000516093"/>
    </source>
</evidence>
<dbReference type="RefSeq" id="WP_187734692.1">
    <property type="nucleotide sequence ID" value="NZ_BMFN01000008.1"/>
</dbReference>
<dbReference type="Proteomes" id="UP000516093">
    <property type="component" value="Plasmid p_unnamed4"/>
</dbReference>
<geneLocation type="plasmid" evidence="1 2">
    <name>p_unnamed4</name>
</geneLocation>
<reference evidence="1 2" key="1">
    <citation type="submission" date="2020-08" db="EMBL/GenBank/DDBJ databases">
        <title>Genome sequence of Hymenobacter qilianensis JCM 19763T.</title>
        <authorList>
            <person name="Hyun D.-W."/>
            <person name="Bae J.-W."/>
        </authorList>
    </citation>
    <scope>NUCLEOTIDE SEQUENCE [LARGE SCALE GENOMIC DNA]</scope>
    <source>
        <strain evidence="1 2">JCM 19763</strain>
        <plasmid evidence="1 2">p_unnamed4</plasmid>
    </source>
</reference>
<organism evidence="1 2">
    <name type="scientific">Hymenobacter qilianensis</name>
    <dbReference type="NCBI Taxonomy" id="1385715"/>
    <lineage>
        <taxon>Bacteria</taxon>
        <taxon>Pseudomonadati</taxon>
        <taxon>Bacteroidota</taxon>
        <taxon>Cytophagia</taxon>
        <taxon>Cytophagales</taxon>
        <taxon>Hymenobacteraceae</taxon>
        <taxon>Hymenobacter</taxon>
    </lineage>
</organism>
<proteinExistence type="predicted"/>
<gene>
    <name evidence="1" type="ORF">H9L05_22750</name>
</gene>
<sequence length="91" mass="9918">MNRIVFTPFGVTQARMSIYEVSDPANPMNYTGMNPPEGWQPTTGSWQHVPSGSNCFTSLPTVYNVAPHTTAGKPFENVATVYTDIVGRGSH</sequence>
<keyword evidence="2" id="KW-1185">Reference proteome</keyword>
<evidence type="ECO:0000313" key="1">
    <source>
        <dbReference type="EMBL" id="QNP54533.1"/>
    </source>
</evidence>
<dbReference type="KEGG" id="hqi:H9L05_22750"/>